<protein>
    <recommendedName>
        <fullName evidence="2">acylglycerol lipase</fullName>
        <ecNumber evidence="2">3.1.1.23</ecNumber>
    </recommendedName>
</protein>
<dbReference type="InterPro" id="IPR050266">
    <property type="entry name" value="AB_hydrolase_sf"/>
</dbReference>
<dbReference type="SUPFAM" id="SSF53474">
    <property type="entry name" value="alpha/beta-Hydrolases"/>
    <property type="match status" value="1"/>
</dbReference>
<proteinExistence type="predicted"/>
<comment type="caution">
    <text evidence="9">The sequence shown here is derived from an EMBL/GenBank/DDBJ whole genome shotgun (WGS) entry which is preliminary data.</text>
</comment>
<dbReference type="GO" id="GO:0031966">
    <property type="term" value="C:mitochondrial membrane"/>
    <property type="evidence" value="ECO:0007669"/>
    <property type="project" value="UniProtKB-SubCell"/>
</dbReference>
<evidence type="ECO:0000256" key="2">
    <source>
        <dbReference type="ARBA" id="ARBA00013254"/>
    </source>
</evidence>
<feature type="domain" description="AB hydrolase-1" evidence="8">
    <location>
        <begin position="4"/>
        <end position="182"/>
    </location>
</feature>
<dbReference type="AlphaFoldDB" id="A0AAN9GBJ4"/>
<name>A0AAN9GBJ4_9CAEN</name>
<dbReference type="GO" id="GO:0046464">
    <property type="term" value="P:acylglycerol catabolic process"/>
    <property type="evidence" value="ECO:0007669"/>
    <property type="project" value="TreeGrafter"/>
</dbReference>
<organism evidence="9 10">
    <name type="scientific">Littorina saxatilis</name>
    <dbReference type="NCBI Taxonomy" id="31220"/>
    <lineage>
        <taxon>Eukaryota</taxon>
        <taxon>Metazoa</taxon>
        <taxon>Spiralia</taxon>
        <taxon>Lophotrochozoa</taxon>
        <taxon>Mollusca</taxon>
        <taxon>Gastropoda</taxon>
        <taxon>Caenogastropoda</taxon>
        <taxon>Littorinimorpha</taxon>
        <taxon>Littorinoidea</taxon>
        <taxon>Littorinidae</taxon>
        <taxon>Littorina</taxon>
    </lineage>
</organism>
<evidence type="ECO:0000259" key="8">
    <source>
        <dbReference type="Pfam" id="PF00561"/>
    </source>
</evidence>
<comment type="catalytic activity">
    <reaction evidence="1">
        <text>Hydrolyzes glycerol monoesters of long-chain fatty acids.</text>
        <dbReference type="EC" id="3.1.1.23"/>
    </reaction>
</comment>
<evidence type="ECO:0000256" key="3">
    <source>
        <dbReference type="ARBA" id="ARBA00037797"/>
    </source>
</evidence>
<evidence type="ECO:0000256" key="7">
    <source>
        <dbReference type="ARBA" id="ARBA00049568"/>
    </source>
</evidence>
<dbReference type="EC" id="3.1.1.23" evidence="2"/>
<dbReference type="EMBL" id="JBAMIC010000010">
    <property type="protein sequence ID" value="KAK7102903.1"/>
    <property type="molecule type" value="Genomic_DNA"/>
</dbReference>
<dbReference type="PANTHER" id="PTHR43798">
    <property type="entry name" value="MONOACYLGLYCEROL LIPASE"/>
    <property type="match status" value="1"/>
</dbReference>
<dbReference type="InterPro" id="IPR029058">
    <property type="entry name" value="AB_hydrolase_fold"/>
</dbReference>
<dbReference type="Gene3D" id="3.40.50.1820">
    <property type="entry name" value="alpha/beta hydrolase"/>
    <property type="match status" value="1"/>
</dbReference>
<accession>A0AAN9GBJ4</accession>
<sequence>MGMDQQPFHVSGVSMGGALSGLFAAKFPELVCSVSMCCPSMKTPQEGQMIAANRETVKQNGGRMTLESCPLLPQTGAALQDMLRVVSYRQTYVPYQILQGAVDLRKERNHFYLELVHELVSENSRSHLESVLHRITCPVQVLWGQQDQVVHVSGVEVLKAKLPDLRRVDIMPCCGHAVNLDQPKLVANALMDFYAQLQAEKS</sequence>
<comment type="subcellular location">
    <subcellularLocation>
        <location evidence="3">Late endosome membrane</location>
        <topology evidence="3">Single-pass type II membrane protein</topology>
    </subcellularLocation>
    <subcellularLocation>
        <location evidence="4">Lysosome membrane</location>
        <topology evidence="4">Single-pass type II membrane protein</topology>
    </subcellularLocation>
    <subcellularLocation>
        <location evidence="5">Mitochondrion membrane</location>
        <topology evidence="5">Single-pass type II membrane protein</topology>
    </subcellularLocation>
</comment>
<evidence type="ECO:0000313" key="9">
    <source>
        <dbReference type="EMBL" id="KAK7102903.1"/>
    </source>
</evidence>
<dbReference type="GO" id="GO:0047372">
    <property type="term" value="F:monoacylglycerol lipase activity"/>
    <property type="evidence" value="ECO:0007669"/>
    <property type="project" value="UniProtKB-EC"/>
</dbReference>
<evidence type="ECO:0000313" key="10">
    <source>
        <dbReference type="Proteomes" id="UP001374579"/>
    </source>
</evidence>
<reference evidence="9 10" key="1">
    <citation type="submission" date="2024-02" db="EMBL/GenBank/DDBJ databases">
        <title>Chromosome-scale genome assembly of the rough periwinkle Littorina saxatilis.</title>
        <authorList>
            <person name="De Jode A."/>
            <person name="Faria R."/>
            <person name="Formenti G."/>
            <person name="Sims Y."/>
            <person name="Smith T.P."/>
            <person name="Tracey A."/>
            <person name="Wood J.M.D."/>
            <person name="Zagrodzka Z.B."/>
            <person name="Johannesson K."/>
            <person name="Butlin R.K."/>
            <person name="Leder E.H."/>
        </authorList>
    </citation>
    <scope>NUCLEOTIDE SEQUENCE [LARGE SCALE GENOMIC DNA]</scope>
    <source>
        <strain evidence="9">Snail1</strain>
        <tissue evidence="9">Muscle</tissue>
    </source>
</reference>
<evidence type="ECO:0000256" key="4">
    <source>
        <dbReference type="ARBA" id="ARBA00037874"/>
    </source>
</evidence>
<dbReference type="GO" id="GO:0005765">
    <property type="term" value="C:lysosomal membrane"/>
    <property type="evidence" value="ECO:0007669"/>
    <property type="project" value="UniProtKB-SubCell"/>
</dbReference>
<comment type="catalytic activity">
    <reaction evidence="6">
        <text>1-dodecanoylglycerol + H2O = dodecanoate + glycerol + H(+)</text>
        <dbReference type="Rhea" id="RHEA:44316"/>
        <dbReference type="ChEBI" id="CHEBI:15377"/>
        <dbReference type="ChEBI" id="CHEBI:15378"/>
        <dbReference type="ChEBI" id="CHEBI:17754"/>
        <dbReference type="ChEBI" id="CHEBI:18262"/>
        <dbReference type="ChEBI" id="CHEBI:75539"/>
    </reaction>
</comment>
<evidence type="ECO:0000256" key="1">
    <source>
        <dbReference type="ARBA" id="ARBA00001613"/>
    </source>
</evidence>
<comment type="function">
    <text evidence="7">Lipase that preferentially hydrolysis medium-chain saturated monoacylglycerols including 2-arachidonoylglycerol. Through 2-arachidonoylglycerol degradation may regulate endocannabinoid signaling pathways. Also has a lysophosphatidyl lipase activity with a preference for lysophosphatidylglycerol among other lysophospholipids. Also able to degrade bis(monoacylglycero)phosphate (BMP) and constitutes the major enzyme for BMP catabolism. BMP, also known as lysobisphosphatidic acid, is enriched in late endosomes and lysosomes and plays a key role in the formation of intraluminal vesicles and in lipid sorting.</text>
</comment>
<dbReference type="InterPro" id="IPR000073">
    <property type="entry name" value="AB_hydrolase_1"/>
</dbReference>
<keyword evidence="10" id="KW-1185">Reference proteome</keyword>
<dbReference type="PANTHER" id="PTHR43798:SF5">
    <property type="entry name" value="MONOACYLGLYCEROL LIPASE ABHD6"/>
    <property type="match status" value="1"/>
</dbReference>
<evidence type="ECO:0000256" key="5">
    <source>
        <dbReference type="ARBA" id="ARBA00046308"/>
    </source>
</evidence>
<evidence type="ECO:0000256" key="6">
    <source>
        <dbReference type="ARBA" id="ARBA00047662"/>
    </source>
</evidence>
<dbReference type="Pfam" id="PF00561">
    <property type="entry name" value="Abhydrolase_1"/>
    <property type="match status" value="1"/>
</dbReference>
<dbReference type="Proteomes" id="UP001374579">
    <property type="component" value="Unassembled WGS sequence"/>
</dbReference>
<dbReference type="GO" id="GO:0031902">
    <property type="term" value="C:late endosome membrane"/>
    <property type="evidence" value="ECO:0007669"/>
    <property type="project" value="UniProtKB-SubCell"/>
</dbReference>
<gene>
    <name evidence="9" type="ORF">V1264_021060</name>
</gene>